<dbReference type="AlphaFoldDB" id="A0A0E9U8J2"/>
<evidence type="ECO:0000313" key="1">
    <source>
        <dbReference type="EMBL" id="JAH62171.1"/>
    </source>
</evidence>
<name>A0A0E9U8J2_ANGAN</name>
<organism evidence="1">
    <name type="scientific">Anguilla anguilla</name>
    <name type="common">European freshwater eel</name>
    <name type="synonym">Muraena anguilla</name>
    <dbReference type="NCBI Taxonomy" id="7936"/>
    <lineage>
        <taxon>Eukaryota</taxon>
        <taxon>Metazoa</taxon>
        <taxon>Chordata</taxon>
        <taxon>Craniata</taxon>
        <taxon>Vertebrata</taxon>
        <taxon>Euteleostomi</taxon>
        <taxon>Actinopterygii</taxon>
        <taxon>Neopterygii</taxon>
        <taxon>Teleostei</taxon>
        <taxon>Anguilliformes</taxon>
        <taxon>Anguillidae</taxon>
        <taxon>Anguilla</taxon>
    </lineage>
</organism>
<dbReference type="EMBL" id="GBXM01046406">
    <property type="protein sequence ID" value="JAH62171.1"/>
    <property type="molecule type" value="Transcribed_RNA"/>
</dbReference>
<protein>
    <submittedName>
        <fullName evidence="1">Uncharacterized protein</fullName>
    </submittedName>
</protein>
<reference evidence="1" key="2">
    <citation type="journal article" date="2015" name="Fish Shellfish Immunol.">
        <title>Early steps in the European eel (Anguilla anguilla)-Vibrio vulnificus interaction in the gills: Role of the RtxA13 toxin.</title>
        <authorList>
            <person name="Callol A."/>
            <person name="Pajuelo D."/>
            <person name="Ebbesson L."/>
            <person name="Teles M."/>
            <person name="MacKenzie S."/>
            <person name="Amaro C."/>
        </authorList>
    </citation>
    <scope>NUCLEOTIDE SEQUENCE</scope>
</reference>
<reference evidence="1" key="1">
    <citation type="submission" date="2014-11" db="EMBL/GenBank/DDBJ databases">
        <authorList>
            <person name="Amaro Gonzalez C."/>
        </authorList>
    </citation>
    <scope>NUCLEOTIDE SEQUENCE</scope>
</reference>
<accession>A0A0E9U8J2</accession>
<sequence>MSHIVIKIPCACCMFHLSC</sequence>
<proteinExistence type="predicted"/>